<dbReference type="SUPFAM" id="SSF53850">
    <property type="entry name" value="Periplasmic binding protein-like II"/>
    <property type="match status" value="1"/>
</dbReference>
<dbReference type="Gene3D" id="3.40.190.10">
    <property type="entry name" value="Periplasmic binding protein-like II"/>
    <property type="match status" value="2"/>
</dbReference>
<dbReference type="InterPro" id="IPR050490">
    <property type="entry name" value="Bact_solute-bd_prot1"/>
</dbReference>
<dbReference type="HOGENOM" id="CLU_031285_5_0_0"/>
<dbReference type="AlphaFoldDB" id="D1AGC0"/>
<dbReference type="Proteomes" id="UP000000845">
    <property type="component" value="Chromosome"/>
</dbReference>
<accession>D1AGC0</accession>
<dbReference type="PANTHER" id="PTHR43649:SF11">
    <property type="entry name" value="ABC TRANSPORTER SUBSTRATE-BINDING PROTEIN YESO-RELATED"/>
    <property type="match status" value="1"/>
</dbReference>
<evidence type="ECO:0000313" key="2">
    <source>
        <dbReference type="Proteomes" id="UP000000845"/>
    </source>
</evidence>
<dbReference type="RefSeq" id="WP_012863447.1">
    <property type="nucleotide sequence ID" value="NC_013517.1"/>
</dbReference>
<protein>
    <submittedName>
        <fullName evidence="1">Extracellular solute-binding protein family 1</fullName>
    </submittedName>
</protein>
<reference evidence="1 2" key="2">
    <citation type="journal article" date="2010" name="Stand. Genomic Sci.">
        <title>Complete genome sequence of Sebaldella termitidis type strain (NCTC 11300).</title>
        <authorList>
            <person name="Harmon-Smith M."/>
            <person name="Celia L."/>
            <person name="Chertkov O."/>
            <person name="Lapidus A."/>
            <person name="Copeland A."/>
            <person name="Glavina Del Rio T."/>
            <person name="Nolan M."/>
            <person name="Lucas S."/>
            <person name="Tice H."/>
            <person name="Cheng J.F."/>
            <person name="Han C."/>
            <person name="Detter J.C."/>
            <person name="Bruce D."/>
            <person name="Goodwin L."/>
            <person name="Pitluck S."/>
            <person name="Pati A."/>
            <person name="Liolios K."/>
            <person name="Ivanova N."/>
            <person name="Mavromatis K."/>
            <person name="Mikhailova N."/>
            <person name="Chen A."/>
            <person name="Palaniappan K."/>
            <person name="Land M."/>
            <person name="Hauser L."/>
            <person name="Chang Y.J."/>
            <person name="Jeffries C.D."/>
            <person name="Brettin T."/>
            <person name="Goker M."/>
            <person name="Beck B."/>
            <person name="Bristow J."/>
            <person name="Eisen J.A."/>
            <person name="Markowitz V."/>
            <person name="Hugenholtz P."/>
            <person name="Kyrpides N.C."/>
            <person name="Klenk H.P."/>
            <person name="Chen F."/>
        </authorList>
    </citation>
    <scope>NUCLEOTIDE SEQUENCE [LARGE SCALE GENOMIC DNA]</scope>
    <source>
        <strain evidence="2">ATCC 33386 / NCTC 11300</strain>
    </source>
</reference>
<dbReference type="KEGG" id="str:Sterm_4040"/>
<sequence length="434" mass="48148">MKKKLFLFMVLMLGLIISCGEKKDTAGDGGGEKEVVLRFSWWGGDSRHKATLDAIKLFEEKNPGIKIKAEYSGWDGHFEKVSTQVTGNTAPDIMQIDWNWLYIFSKNGDGFYNFNDLKEDFDLSNYDENVLSYTTINGKVPAIPVGMNGRVFYYNKALYEKAGLSVPATADELISSTKILKEKFGNDTYALDISTTDSGVLFFLKYYVEQKFGKSLIDSDNKMGITKEELTEAIQFYKKLVDEGVVLSSKDNAGAGNVPGEQNPLWISGKVGGVYEWNSAISKYQDTLSEGNELIIGDMLTGIGPNKSAFVKVNMALAINKNTKHPKEAAKFLNFLLSDPEAVKILGLSRGIPSNKKAIETLDQEGLLKGIVPEGLEKALAFAAPKSSPFIEDERIRKIGMMYTQKVDYNELTPEQAGEQMYAELEKVIAQISK</sequence>
<dbReference type="PANTHER" id="PTHR43649">
    <property type="entry name" value="ARABINOSE-BINDING PROTEIN-RELATED"/>
    <property type="match status" value="1"/>
</dbReference>
<reference evidence="2" key="1">
    <citation type="submission" date="2009-09" db="EMBL/GenBank/DDBJ databases">
        <title>The complete chromosome of Sebaldella termitidis ATCC 33386.</title>
        <authorList>
            <consortium name="US DOE Joint Genome Institute (JGI-PGF)"/>
            <person name="Lucas S."/>
            <person name="Copeland A."/>
            <person name="Lapidus A."/>
            <person name="Glavina del Rio T."/>
            <person name="Dalin E."/>
            <person name="Tice H."/>
            <person name="Bruce D."/>
            <person name="Goodwin L."/>
            <person name="Pitluck S."/>
            <person name="Kyrpides N."/>
            <person name="Mavromatis K."/>
            <person name="Ivanova N."/>
            <person name="Mikhailova N."/>
            <person name="Sims D."/>
            <person name="Meincke L."/>
            <person name="Brettin T."/>
            <person name="Detter J.C."/>
            <person name="Han C."/>
            <person name="Larimer F."/>
            <person name="Land M."/>
            <person name="Hauser L."/>
            <person name="Markowitz V."/>
            <person name="Cheng J.F."/>
            <person name="Hugenholtz P."/>
            <person name="Woyke T."/>
            <person name="Wu D."/>
            <person name="Eisen J.A."/>
        </authorList>
    </citation>
    <scope>NUCLEOTIDE SEQUENCE [LARGE SCALE GENOMIC DNA]</scope>
    <source>
        <strain evidence="2">ATCC 33386 / NCTC 11300</strain>
    </source>
</reference>
<dbReference type="InterPro" id="IPR006059">
    <property type="entry name" value="SBP"/>
</dbReference>
<dbReference type="eggNOG" id="COG1653">
    <property type="taxonomic scope" value="Bacteria"/>
</dbReference>
<dbReference type="PROSITE" id="PS51257">
    <property type="entry name" value="PROKAR_LIPOPROTEIN"/>
    <property type="match status" value="1"/>
</dbReference>
<dbReference type="Pfam" id="PF01547">
    <property type="entry name" value="SBP_bac_1"/>
    <property type="match status" value="1"/>
</dbReference>
<dbReference type="EMBL" id="CP001739">
    <property type="protein sequence ID" value="ACZ10872.1"/>
    <property type="molecule type" value="Genomic_DNA"/>
</dbReference>
<keyword evidence="2" id="KW-1185">Reference proteome</keyword>
<organism evidence="1 2">
    <name type="scientific">Sebaldella termitidis (strain ATCC 33386 / NCTC 11300)</name>
    <dbReference type="NCBI Taxonomy" id="526218"/>
    <lineage>
        <taxon>Bacteria</taxon>
        <taxon>Fusobacteriati</taxon>
        <taxon>Fusobacteriota</taxon>
        <taxon>Fusobacteriia</taxon>
        <taxon>Fusobacteriales</taxon>
        <taxon>Leptotrichiaceae</taxon>
        <taxon>Sebaldella</taxon>
    </lineage>
</organism>
<proteinExistence type="predicted"/>
<name>D1AGC0_SEBTE</name>
<dbReference type="STRING" id="526218.Sterm_4040"/>
<evidence type="ECO:0000313" key="1">
    <source>
        <dbReference type="EMBL" id="ACZ10872.1"/>
    </source>
</evidence>
<gene>
    <name evidence="1" type="ordered locus">Sterm_4040</name>
</gene>
<dbReference type="CDD" id="cd13585">
    <property type="entry name" value="PBP2_TMBP_like"/>
    <property type="match status" value="1"/>
</dbReference>